<organism evidence="5 6">
    <name type="scientific">Mytilus galloprovincialis</name>
    <name type="common">Mediterranean mussel</name>
    <dbReference type="NCBI Taxonomy" id="29158"/>
    <lineage>
        <taxon>Eukaryota</taxon>
        <taxon>Metazoa</taxon>
        <taxon>Spiralia</taxon>
        <taxon>Lophotrochozoa</taxon>
        <taxon>Mollusca</taxon>
        <taxon>Bivalvia</taxon>
        <taxon>Autobranchia</taxon>
        <taxon>Pteriomorphia</taxon>
        <taxon>Mytilida</taxon>
        <taxon>Mytiloidea</taxon>
        <taxon>Mytilidae</taxon>
        <taxon>Mytilinae</taxon>
        <taxon>Mytilus</taxon>
    </lineage>
</organism>
<dbReference type="PROSITE" id="PS50297">
    <property type="entry name" value="ANK_REP_REGION"/>
    <property type="match status" value="2"/>
</dbReference>
<evidence type="ECO:0000313" key="6">
    <source>
        <dbReference type="Proteomes" id="UP000596742"/>
    </source>
</evidence>
<sequence>MSDFTGEELIQAAIYNQHDLLTCLLEGECQNFLNKTDRCHRTAIYTSVSNNSFRCLQILLEYGADANIPANEQFNCMTPLHLAILDGKEKITQLLLESGVDVNIKDATGLTPLELANNIDRDDLICMIKSEIIGRKEKMDTVGQDFLEACQEDELATMRTVLNKSQSKDYVNQIVEGGLTPLYMATEKKNVEMVEFLLDHEADPRVLADNGYAAIHKACEDGSTDIIKLFQQNLCRNVMNDWNYNYKNEKVMQLLMTSPFFEKCVNICWSMAIQDPVMYLDEDVPVDTQIDKNTYKEFVKSGNTVAFVVWPALFLHKDGPLLYKGVVQAYWK</sequence>
<dbReference type="Pfam" id="PF16026">
    <property type="entry name" value="MIEAP"/>
    <property type="match status" value="1"/>
</dbReference>
<dbReference type="Gene3D" id="1.25.40.20">
    <property type="entry name" value="Ankyrin repeat-containing domain"/>
    <property type="match status" value="2"/>
</dbReference>
<dbReference type="SMART" id="SM00248">
    <property type="entry name" value="ANK"/>
    <property type="match status" value="4"/>
</dbReference>
<proteinExistence type="predicted"/>
<dbReference type="SUPFAM" id="SSF48403">
    <property type="entry name" value="Ankyrin repeat"/>
    <property type="match status" value="1"/>
</dbReference>
<dbReference type="EMBL" id="UYJE01004492">
    <property type="protein sequence ID" value="VDI28448.1"/>
    <property type="molecule type" value="Genomic_DNA"/>
</dbReference>
<name>A0A8B6E239_MYTGA</name>
<dbReference type="InterPro" id="IPR002110">
    <property type="entry name" value="Ankyrin_rpt"/>
</dbReference>
<feature type="domain" description="Mitochondria-eating protein C-terminal" evidence="4">
    <location>
        <begin position="237"/>
        <end position="328"/>
    </location>
</feature>
<dbReference type="OrthoDB" id="47330at2759"/>
<feature type="repeat" description="ANK" evidence="3">
    <location>
        <begin position="177"/>
        <end position="209"/>
    </location>
</feature>
<evidence type="ECO:0000259" key="4">
    <source>
        <dbReference type="Pfam" id="PF16026"/>
    </source>
</evidence>
<comment type="caution">
    <text evidence="5">The sequence shown here is derived from an EMBL/GenBank/DDBJ whole genome shotgun (WGS) entry which is preliminary data.</text>
</comment>
<dbReference type="PROSITE" id="PS50088">
    <property type="entry name" value="ANK_REPEAT"/>
    <property type="match status" value="2"/>
</dbReference>
<keyword evidence="6" id="KW-1185">Reference proteome</keyword>
<dbReference type="InterPro" id="IPR031981">
    <property type="entry name" value="MIEAP_C"/>
</dbReference>
<protein>
    <recommendedName>
        <fullName evidence="4">Mitochondria-eating protein C-terminal domain-containing protein</fullName>
    </recommendedName>
</protein>
<feature type="repeat" description="ANK" evidence="3">
    <location>
        <begin position="75"/>
        <end position="107"/>
    </location>
</feature>
<dbReference type="AlphaFoldDB" id="A0A8B6E239"/>
<dbReference type="PANTHER" id="PTHR24198:SF165">
    <property type="entry name" value="ANKYRIN REPEAT-CONTAINING PROTEIN-RELATED"/>
    <property type="match status" value="1"/>
</dbReference>
<accession>A0A8B6E239</accession>
<keyword evidence="2 3" id="KW-0040">ANK repeat</keyword>
<dbReference type="Proteomes" id="UP000596742">
    <property type="component" value="Unassembled WGS sequence"/>
</dbReference>
<evidence type="ECO:0000256" key="2">
    <source>
        <dbReference type="ARBA" id="ARBA00023043"/>
    </source>
</evidence>
<gene>
    <name evidence="5" type="ORF">MGAL_10B043678</name>
</gene>
<evidence type="ECO:0000256" key="3">
    <source>
        <dbReference type="PROSITE-ProRule" id="PRU00023"/>
    </source>
</evidence>
<evidence type="ECO:0000313" key="5">
    <source>
        <dbReference type="EMBL" id="VDI28448.1"/>
    </source>
</evidence>
<dbReference type="PANTHER" id="PTHR24198">
    <property type="entry name" value="ANKYRIN REPEAT AND PROTEIN KINASE DOMAIN-CONTAINING PROTEIN"/>
    <property type="match status" value="1"/>
</dbReference>
<evidence type="ECO:0000256" key="1">
    <source>
        <dbReference type="ARBA" id="ARBA00022737"/>
    </source>
</evidence>
<dbReference type="InterPro" id="IPR036770">
    <property type="entry name" value="Ankyrin_rpt-contain_sf"/>
</dbReference>
<reference evidence="5" key="1">
    <citation type="submission" date="2018-11" db="EMBL/GenBank/DDBJ databases">
        <authorList>
            <person name="Alioto T."/>
            <person name="Alioto T."/>
        </authorList>
    </citation>
    <scope>NUCLEOTIDE SEQUENCE</scope>
</reference>
<dbReference type="Pfam" id="PF12796">
    <property type="entry name" value="Ank_2"/>
    <property type="match status" value="2"/>
</dbReference>
<keyword evidence="1" id="KW-0677">Repeat</keyword>